<evidence type="ECO:0000313" key="8">
    <source>
        <dbReference type="Proteomes" id="UP000230941"/>
    </source>
</evidence>
<keyword evidence="4" id="KW-0548">Nucleotidyltransferase</keyword>
<sequence>MSKKGLLADRRFKSAAGVFKSGFSSVYAQYRAKGIAAGLIKFDIPNLIEVQKNSYDWFWQKGLKELFDEFSPIRDWSEDNLELYFLDYRLEEPKYTETEAKARNVSYEASLYCRVKLVNKKTKEEKEQEIFMGDFPLMTERGTFLVNAVERVVISQLIRSAGVLFVSQFSKGQQFFGAKVIPNRGAWLEFETDSGKVISVKIDRKRK</sequence>
<dbReference type="Proteomes" id="UP000230941">
    <property type="component" value="Unassembled WGS sequence"/>
</dbReference>
<evidence type="ECO:0000313" key="7">
    <source>
        <dbReference type="EMBL" id="PJA64061.1"/>
    </source>
</evidence>
<dbReference type="Gene3D" id="3.90.1100.10">
    <property type="match status" value="1"/>
</dbReference>
<dbReference type="Gene3D" id="3.90.1110.10">
    <property type="entry name" value="RNA polymerase Rpb2, domain 2"/>
    <property type="match status" value="1"/>
</dbReference>
<dbReference type="SUPFAM" id="SSF64484">
    <property type="entry name" value="beta and beta-prime subunits of DNA dependent RNA-polymerase"/>
    <property type="match status" value="1"/>
</dbReference>
<organism evidence="7 8">
    <name type="scientific">Candidatus Portnoybacteria bacterium CG_4_9_14_3_um_filter_43_11</name>
    <dbReference type="NCBI Taxonomy" id="1974805"/>
    <lineage>
        <taxon>Bacteria</taxon>
        <taxon>Candidatus Portnoyibacteriota</taxon>
    </lineage>
</organism>
<proteinExistence type="predicted"/>
<keyword evidence="2" id="KW-0240">DNA-directed RNA polymerase</keyword>
<dbReference type="Pfam" id="PF04563">
    <property type="entry name" value="RNA_pol_Rpb2_1"/>
    <property type="match status" value="1"/>
</dbReference>
<dbReference type="InterPro" id="IPR037034">
    <property type="entry name" value="RNA_pol_Rpb2_2_sf"/>
</dbReference>
<feature type="domain" description="RNA polymerase beta subunit protrusion" evidence="6">
    <location>
        <begin position="47"/>
        <end position="172"/>
    </location>
</feature>
<dbReference type="EC" id="2.7.7.6" evidence="1"/>
<feature type="non-terminal residue" evidence="7">
    <location>
        <position position="207"/>
    </location>
</feature>
<evidence type="ECO:0000256" key="2">
    <source>
        <dbReference type="ARBA" id="ARBA00022478"/>
    </source>
</evidence>
<gene>
    <name evidence="7" type="ORF">CO160_00615</name>
</gene>
<evidence type="ECO:0000259" key="6">
    <source>
        <dbReference type="Pfam" id="PF04563"/>
    </source>
</evidence>
<dbReference type="EMBL" id="PFWG01000015">
    <property type="protein sequence ID" value="PJA64061.1"/>
    <property type="molecule type" value="Genomic_DNA"/>
</dbReference>
<evidence type="ECO:0000256" key="1">
    <source>
        <dbReference type="ARBA" id="ARBA00012418"/>
    </source>
</evidence>
<name>A0A2M7YM49_9BACT</name>
<evidence type="ECO:0000256" key="4">
    <source>
        <dbReference type="ARBA" id="ARBA00022695"/>
    </source>
</evidence>
<protein>
    <recommendedName>
        <fullName evidence="1">DNA-directed RNA polymerase</fullName>
        <ecNumber evidence="1">2.7.7.6</ecNumber>
    </recommendedName>
</protein>
<keyword evidence="5" id="KW-0804">Transcription</keyword>
<dbReference type="InterPro" id="IPR007644">
    <property type="entry name" value="RNA_pol_bsu_protrusion"/>
</dbReference>
<dbReference type="GO" id="GO:0003899">
    <property type="term" value="F:DNA-directed RNA polymerase activity"/>
    <property type="evidence" value="ECO:0007669"/>
    <property type="project" value="UniProtKB-EC"/>
</dbReference>
<dbReference type="GO" id="GO:0000428">
    <property type="term" value="C:DNA-directed RNA polymerase complex"/>
    <property type="evidence" value="ECO:0007669"/>
    <property type="project" value="UniProtKB-KW"/>
</dbReference>
<dbReference type="GO" id="GO:0006351">
    <property type="term" value="P:DNA-templated transcription"/>
    <property type="evidence" value="ECO:0007669"/>
    <property type="project" value="InterPro"/>
</dbReference>
<evidence type="ECO:0000256" key="5">
    <source>
        <dbReference type="ARBA" id="ARBA00023163"/>
    </source>
</evidence>
<comment type="caution">
    <text evidence="7">The sequence shown here is derived from an EMBL/GenBank/DDBJ whole genome shotgun (WGS) entry which is preliminary data.</text>
</comment>
<reference evidence="8" key="1">
    <citation type="submission" date="2017-09" db="EMBL/GenBank/DDBJ databases">
        <title>Depth-based differentiation of microbial function through sediment-hosted aquifers and enrichment of novel symbionts in the deep terrestrial subsurface.</title>
        <authorList>
            <person name="Probst A.J."/>
            <person name="Ladd B."/>
            <person name="Jarett J.K."/>
            <person name="Geller-Mcgrath D.E."/>
            <person name="Sieber C.M.K."/>
            <person name="Emerson J.B."/>
            <person name="Anantharaman K."/>
            <person name="Thomas B.C."/>
            <person name="Malmstrom R."/>
            <person name="Stieglmeier M."/>
            <person name="Klingl A."/>
            <person name="Woyke T."/>
            <person name="Ryan C.M."/>
            <person name="Banfield J.F."/>
        </authorList>
    </citation>
    <scope>NUCLEOTIDE SEQUENCE [LARGE SCALE GENOMIC DNA]</scope>
</reference>
<dbReference type="GO" id="GO:0003677">
    <property type="term" value="F:DNA binding"/>
    <property type="evidence" value="ECO:0007669"/>
    <property type="project" value="InterPro"/>
</dbReference>
<evidence type="ECO:0000256" key="3">
    <source>
        <dbReference type="ARBA" id="ARBA00022679"/>
    </source>
</evidence>
<accession>A0A2M7YM49</accession>
<dbReference type="AlphaFoldDB" id="A0A2M7YM49"/>
<keyword evidence="3" id="KW-0808">Transferase</keyword>